<dbReference type="OrthoDB" id="1470350at2759"/>
<dbReference type="InterPro" id="IPR017972">
    <property type="entry name" value="Cyt_P450_CS"/>
</dbReference>
<evidence type="ECO:0000256" key="2">
    <source>
        <dbReference type="ARBA" id="ARBA00004174"/>
    </source>
</evidence>
<comment type="subcellular location">
    <subcellularLocation>
        <location evidence="3">Endoplasmic reticulum membrane</location>
        <topology evidence="3">Peripheral membrane protein</topology>
    </subcellularLocation>
    <subcellularLocation>
        <location evidence="2">Microsome membrane</location>
        <topology evidence="2">Peripheral membrane protein</topology>
    </subcellularLocation>
</comment>
<dbReference type="PANTHER" id="PTHR24292">
    <property type="entry name" value="CYTOCHROME P450"/>
    <property type="match status" value="1"/>
</dbReference>
<evidence type="ECO:0000256" key="5">
    <source>
        <dbReference type="ARBA" id="ARBA00022617"/>
    </source>
</evidence>
<keyword evidence="11 14" id="KW-0503">Monooxygenase</keyword>
<dbReference type="GO" id="GO:0004497">
    <property type="term" value="F:monooxygenase activity"/>
    <property type="evidence" value="ECO:0007669"/>
    <property type="project" value="UniProtKB-KW"/>
</dbReference>
<reference evidence="15 16" key="1">
    <citation type="submission" date="2015-07" db="EMBL/GenBank/DDBJ databases">
        <title>The genome of Habropoda laboriosa.</title>
        <authorList>
            <person name="Pan H."/>
            <person name="Kapheim K."/>
        </authorList>
    </citation>
    <scope>NUCLEOTIDE SEQUENCE [LARGE SCALE GENOMIC DNA]</scope>
    <source>
        <strain evidence="15">0110345459</strain>
    </source>
</reference>
<comment type="cofactor">
    <cofactor evidence="1 13">
        <name>heme</name>
        <dbReference type="ChEBI" id="CHEBI:30413"/>
    </cofactor>
</comment>
<keyword evidence="9 14" id="KW-0560">Oxidoreductase</keyword>
<dbReference type="Gene3D" id="1.10.630.10">
    <property type="entry name" value="Cytochrome P450"/>
    <property type="match status" value="1"/>
</dbReference>
<evidence type="ECO:0000256" key="11">
    <source>
        <dbReference type="ARBA" id="ARBA00023033"/>
    </source>
</evidence>
<organism evidence="15 16">
    <name type="scientific">Habropoda laboriosa</name>
    <dbReference type="NCBI Taxonomy" id="597456"/>
    <lineage>
        <taxon>Eukaryota</taxon>
        <taxon>Metazoa</taxon>
        <taxon>Ecdysozoa</taxon>
        <taxon>Arthropoda</taxon>
        <taxon>Hexapoda</taxon>
        <taxon>Insecta</taxon>
        <taxon>Pterygota</taxon>
        <taxon>Neoptera</taxon>
        <taxon>Endopterygota</taxon>
        <taxon>Hymenoptera</taxon>
        <taxon>Apocrita</taxon>
        <taxon>Aculeata</taxon>
        <taxon>Apoidea</taxon>
        <taxon>Anthophila</taxon>
        <taxon>Apidae</taxon>
        <taxon>Habropoda</taxon>
    </lineage>
</organism>
<evidence type="ECO:0000256" key="9">
    <source>
        <dbReference type="ARBA" id="ARBA00023002"/>
    </source>
</evidence>
<evidence type="ECO:0000256" key="7">
    <source>
        <dbReference type="ARBA" id="ARBA00022824"/>
    </source>
</evidence>
<dbReference type="InterPro" id="IPR050476">
    <property type="entry name" value="Insect_CytP450_Detox"/>
</dbReference>
<protein>
    <submittedName>
        <fullName evidence="15">Putative cytochrome P450 6a17</fullName>
    </submittedName>
</protein>
<evidence type="ECO:0000313" key="16">
    <source>
        <dbReference type="Proteomes" id="UP000053825"/>
    </source>
</evidence>
<comment type="similarity">
    <text evidence="4 14">Belongs to the cytochrome P450 family.</text>
</comment>
<dbReference type="Proteomes" id="UP000053825">
    <property type="component" value="Unassembled WGS sequence"/>
</dbReference>
<evidence type="ECO:0000256" key="6">
    <source>
        <dbReference type="ARBA" id="ARBA00022723"/>
    </source>
</evidence>
<dbReference type="Pfam" id="PF00067">
    <property type="entry name" value="p450"/>
    <property type="match status" value="1"/>
</dbReference>
<sequence>LTDALLTSQAFVFFSAGFETSSSTMAHALYELAQNHEIQDKVEEEIRESFEKHGKTITYEQVKEMKYLDKVVKETLRKYPILPMLTRKATEDYTFKNSKITIKKGTVVWLPTLPIQRDPDIFPNPDVFDPERFNDDAVAARHPMSYLPFGDGPRNCIGSRFANYQTRVGLITILRNYKVDVCEKTVIPYKSDPLTFMMSLKGGVHLKITKA</sequence>
<evidence type="ECO:0000256" key="8">
    <source>
        <dbReference type="ARBA" id="ARBA00022848"/>
    </source>
</evidence>
<gene>
    <name evidence="15" type="ORF">WH47_05045</name>
</gene>
<dbReference type="PRINTS" id="PR00385">
    <property type="entry name" value="P450"/>
</dbReference>
<dbReference type="PROSITE" id="PS00086">
    <property type="entry name" value="CYTOCHROME_P450"/>
    <property type="match status" value="1"/>
</dbReference>
<dbReference type="STRING" id="597456.A0A0L7RKF8"/>
<keyword evidence="5 13" id="KW-0349">Heme</keyword>
<evidence type="ECO:0000256" key="3">
    <source>
        <dbReference type="ARBA" id="ARBA00004406"/>
    </source>
</evidence>
<accession>A0A0L7RKF8</accession>
<keyword evidence="6 13" id="KW-0479">Metal-binding</keyword>
<proteinExistence type="inferred from homology"/>
<dbReference type="InterPro" id="IPR001128">
    <property type="entry name" value="Cyt_P450"/>
</dbReference>
<dbReference type="PRINTS" id="PR00463">
    <property type="entry name" value="EP450I"/>
</dbReference>
<keyword evidence="8" id="KW-0492">Microsome</keyword>
<evidence type="ECO:0000256" key="10">
    <source>
        <dbReference type="ARBA" id="ARBA00023004"/>
    </source>
</evidence>
<evidence type="ECO:0000256" key="13">
    <source>
        <dbReference type="PIRSR" id="PIRSR602401-1"/>
    </source>
</evidence>
<dbReference type="EMBL" id="KQ414571">
    <property type="protein sequence ID" value="KOC71335.1"/>
    <property type="molecule type" value="Genomic_DNA"/>
</dbReference>
<evidence type="ECO:0000256" key="12">
    <source>
        <dbReference type="ARBA" id="ARBA00023136"/>
    </source>
</evidence>
<evidence type="ECO:0000256" key="4">
    <source>
        <dbReference type="ARBA" id="ARBA00010617"/>
    </source>
</evidence>
<evidence type="ECO:0000313" key="15">
    <source>
        <dbReference type="EMBL" id="KOC71335.1"/>
    </source>
</evidence>
<dbReference type="SUPFAM" id="SSF48264">
    <property type="entry name" value="Cytochrome P450"/>
    <property type="match status" value="1"/>
</dbReference>
<dbReference type="GO" id="GO:0020037">
    <property type="term" value="F:heme binding"/>
    <property type="evidence" value="ECO:0007669"/>
    <property type="project" value="InterPro"/>
</dbReference>
<dbReference type="PANTHER" id="PTHR24292:SF100">
    <property type="entry name" value="CYTOCHROME P450 6A16, ISOFORM B-RELATED"/>
    <property type="match status" value="1"/>
</dbReference>
<keyword evidence="16" id="KW-1185">Reference proteome</keyword>
<feature type="non-terminal residue" evidence="15">
    <location>
        <position position="1"/>
    </location>
</feature>
<dbReference type="GO" id="GO:0005506">
    <property type="term" value="F:iron ion binding"/>
    <property type="evidence" value="ECO:0007669"/>
    <property type="project" value="InterPro"/>
</dbReference>
<dbReference type="GO" id="GO:0016705">
    <property type="term" value="F:oxidoreductase activity, acting on paired donors, with incorporation or reduction of molecular oxygen"/>
    <property type="evidence" value="ECO:0007669"/>
    <property type="project" value="InterPro"/>
</dbReference>
<keyword evidence="10 13" id="KW-0408">Iron</keyword>
<dbReference type="GO" id="GO:0005789">
    <property type="term" value="C:endoplasmic reticulum membrane"/>
    <property type="evidence" value="ECO:0007669"/>
    <property type="project" value="UniProtKB-SubCell"/>
</dbReference>
<evidence type="ECO:0000256" key="1">
    <source>
        <dbReference type="ARBA" id="ARBA00001971"/>
    </source>
</evidence>
<keyword evidence="7" id="KW-0256">Endoplasmic reticulum</keyword>
<keyword evidence="12" id="KW-0472">Membrane</keyword>
<dbReference type="InterPro" id="IPR036396">
    <property type="entry name" value="Cyt_P450_sf"/>
</dbReference>
<feature type="binding site" description="axial binding residue" evidence="13">
    <location>
        <position position="156"/>
    </location>
    <ligand>
        <name>heme</name>
        <dbReference type="ChEBI" id="CHEBI:30413"/>
    </ligand>
    <ligandPart>
        <name>Fe</name>
        <dbReference type="ChEBI" id="CHEBI:18248"/>
    </ligandPart>
</feature>
<name>A0A0L7RKF8_9HYME</name>
<dbReference type="InterPro" id="IPR002401">
    <property type="entry name" value="Cyt_P450_E_grp-I"/>
</dbReference>
<dbReference type="AlphaFoldDB" id="A0A0L7RKF8"/>
<evidence type="ECO:0000256" key="14">
    <source>
        <dbReference type="RuleBase" id="RU000461"/>
    </source>
</evidence>